<dbReference type="GO" id="GO:0045254">
    <property type="term" value="C:pyruvate dehydrogenase complex"/>
    <property type="evidence" value="ECO:0007669"/>
    <property type="project" value="InterPro"/>
</dbReference>
<dbReference type="SUPFAM" id="SSF52777">
    <property type="entry name" value="CoA-dependent acyltransferases"/>
    <property type="match status" value="1"/>
</dbReference>
<reference evidence="9 10" key="1">
    <citation type="submission" date="2012-02" db="EMBL/GenBank/DDBJ databases">
        <title>Complete genome sequence of Phycisphaera mikurensis NBRC 102666.</title>
        <authorList>
            <person name="Ankai A."/>
            <person name="Hosoyama A."/>
            <person name="Terui Y."/>
            <person name="Sekine M."/>
            <person name="Fukai R."/>
            <person name="Kato Y."/>
            <person name="Nakamura S."/>
            <person name="Yamada-Narita S."/>
            <person name="Kawakoshi A."/>
            <person name="Fukunaga Y."/>
            <person name="Yamazaki S."/>
            <person name="Fujita N."/>
        </authorList>
    </citation>
    <scope>NUCLEOTIDE SEQUENCE [LARGE SCALE GENOMIC DNA]</scope>
    <source>
        <strain evidence="10">NBRC 102666 / KCTC 22515 / FYK2301M01</strain>
    </source>
</reference>
<dbReference type="InterPro" id="IPR011053">
    <property type="entry name" value="Single_hybrid_motif"/>
</dbReference>
<gene>
    <name evidence="9" type="primary">pdhC</name>
    <name evidence="9" type="ordered locus">PSMK_12640</name>
</gene>
<dbReference type="GO" id="GO:0006086">
    <property type="term" value="P:pyruvate decarboxylation to acetyl-CoA"/>
    <property type="evidence" value="ECO:0007669"/>
    <property type="project" value="InterPro"/>
</dbReference>
<evidence type="ECO:0000256" key="5">
    <source>
        <dbReference type="RuleBase" id="RU003423"/>
    </source>
</evidence>
<keyword evidence="5 9" id="KW-0012">Acyltransferase</keyword>
<dbReference type="InterPro" id="IPR023213">
    <property type="entry name" value="CAT-like_dom_sf"/>
</dbReference>
<dbReference type="CDD" id="cd06849">
    <property type="entry name" value="lipoyl_domain"/>
    <property type="match status" value="1"/>
</dbReference>
<accession>I0IDT5</accession>
<proteinExistence type="inferred from homology"/>
<name>I0IDT5_PHYMF</name>
<dbReference type="EMBL" id="AP012338">
    <property type="protein sequence ID" value="BAM03423.1"/>
    <property type="molecule type" value="Genomic_DNA"/>
</dbReference>
<evidence type="ECO:0000313" key="9">
    <source>
        <dbReference type="EMBL" id="BAM03423.1"/>
    </source>
</evidence>
<evidence type="ECO:0000256" key="3">
    <source>
        <dbReference type="ARBA" id="ARBA00022823"/>
    </source>
</evidence>
<sequence length="461" mass="46707">MPIQIEMPRLSDTMEEGTLVKWRVAVGDKVNAQDVIADVETDKATMEVPVFDEGTIARLAVDEGATVPVGEVMCVIAEAGEDVEAAAAAGGGEKKEAAAQPKESTEQRAEETSADGGADSIASSQDNAGPAASSSGSGGGRVKISPLARKLADEHGVDVNAIEGSGPGGRIIKRDVLEAAKGGGGGVSASAGKSEREAEPASTPAPKPVEAPSGVASHGVGPGLEAKTVQLSGMRKTIARRLVESKTGVPHFQVSVAVAMDELMSLRATINGQLKEQGVKISVNDFVMKAIAMSCVQHPVVNASFGGDEIVYHGSVNVGVAIALPISADGTGGGLLVATVRGVESKGLRAISNEVKTLAGKARSGGLSPQEMADSTIAISNLGMPQYGVTSFSAIVNPPNAAIIAVGAALEKAVVRDGQLAVGLEMSVTLSGDHRVIDGAVAGEYLATLRSMLENPASLLV</sequence>
<feature type="region of interest" description="Disordered" evidence="6">
    <location>
        <begin position="182"/>
        <end position="221"/>
    </location>
</feature>
<dbReference type="InterPro" id="IPR036625">
    <property type="entry name" value="E3-bd_dom_sf"/>
</dbReference>
<dbReference type="AlphaFoldDB" id="I0IDT5"/>
<dbReference type="PATRIC" id="fig|1142394.8.peg.1301"/>
<evidence type="ECO:0000256" key="6">
    <source>
        <dbReference type="SAM" id="MobiDB-lite"/>
    </source>
</evidence>
<comment type="cofactor">
    <cofactor evidence="1 5">
        <name>(R)-lipoate</name>
        <dbReference type="ChEBI" id="CHEBI:83088"/>
    </cofactor>
</comment>
<dbReference type="Proteomes" id="UP000007881">
    <property type="component" value="Chromosome"/>
</dbReference>
<dbReference type="Gene3D" id="4.10.320.10">
    <property type="entry name" value="E3-binding domain"/>
    <property type="match status" value="1"/>
</dbReference>
<comment type="similarity">
    <text evidence="2 5">Belongs to the 2-oxoacid dehydrogenase family.</text>
</comment>
<dbReference type="InterPro" id="IPR001078">
    <property type="entry name" value="2-oxoacid_DH_actylTfrase"/>
</dbReference>
<dbReference type="Gene3D" id="2.40.50.100">
    <property type="match status" value="1"/>
</dbReference>
<feature type="domain" description="Peripheral subunit-binding (PSBD)" evidence="8">
    <location>
        <begin position="143"/>
        <end position="180"/>
    </location>
</feature>
<dbReference type="Pfam" id="PF02817">
    <property type="entry name" value="E3_binding"/>
    <property type="match status" value="1"/>
</dbReference>
<protein>
    <recommendedName>
        <fullName evidence="5">Dihydrolipoamide acetyltransferase component of pyruvate dehydrogenase complex</fullName>
        <ecNumber evidence="5">2.3.1.-</ecNumber>
    </recommendedName>
</protein>
<dbReference type="InterPro" id="IPR004167">
    <property type="entry name" value="PSBD"/>
</dbReference>
<keyword evidence="5 9" id="KW-0808">Transferase</keyword>
<feature type="region of interest" description="Disordered" evidence="6">
    <location>
        <begin position="87"/>
        <end position="142"/>
    </location>
</feature>
<dbReference type="InterPro" id="IPR003016">
    <property type="entry name" value="2-oxoA_DH_lipoyl-BS"/>
</dbReference>
<evidence type="ECO:0000313" key="10">
    <source>
        <dbReference type="Proteomes" id="UP000007881"/>
    </source>
</evidence>
<organism evidence="9 10">
    <name type="scientific">Phycisphaera mikurensis (strain NBRC 102666 / KCTC 22515 / FYK2301M01)</name>
    <dbReference type="NCBI Taxonomy" id="1142394"/>
    <lineage>
        <taxon>Bacteria</taxon>
        <taxon>Pseudomonadati</taxon>
        <taxon>Planctomycetota</taxon>
        <taxon>Phycisphaerae</taxon>
        <taxon>Phycisphaerales</taxon>
        <taxon>Phycisphaeraceae</taxon>
        <taxon>Phycisphaera</taxon>
    </lineage>
</organism>
<dbReference type="InterPro" id="IPR045257">
    <property type="entry name" value="E2/Pdx1"/>
</dbReference>
<dbReference type="PANTHER" id="PTHR23151">
    <property type="entry name" value="DIHYDROLIPOAMIDE ACETYL/SUCCINYL-TRANSFERASE-RELATED"/>
    <property type="match status" value="1"/>
</dbReference>
<dbReference type="PROSITE" id="PS00189">
    <property type="entry name" value="LIPOYL"/>
    <property type="match status" value="1"/>
</dbReference>
<dbReference type="Gene3D" id="3.30.559.10">
    <property type="entry name" value="Chloramphenicol acetyltransferase-like domain"/>
    <property type="match status" value="1"/>
</dbReference>
<evidence type="ECO:0000259" key="8">
    <source>
        <dbReference type="PROSITE" id="PS51826"/>
    </source>
</evidence>
<dbReference type="HOGENOM" id="CLU_016733_10_2_0"/>
<dbReference type="PROSITE" id="PS50968">
    <property type="entry name" value="BIOTINYL_LIPOYL"/>
    <property type="match status" value="1"/>
</dbReference>
<feature type="domain" description="Lipoyl-binding" evidence="7">
    <location>
        <begin position="2"/>
        <end position="77"/>
    </location>
</feature>
<evidence type="ECO:0000259" key="7">
    <source>
        <dbReference type="PROSITE" id="PS50968"/>
    </source>
</evidence>
<dbReference type="RefSeq" id="WP_014436642.1">
    <property type="nucleotide sequence ID" value="NC_017080.1"/>
</dbReference>
<dbReference type="Pfam" id="PF00364">
    <property type="entry name" value="Biotin_lipoyl"/>
    <property type="match status" value="1"/>
</dbReference>
<dbReference type="InterPro" id="IPR000089">
    <property type="entry name" value="Biotin_lipoyl"/>
</dbReference>
<keyword evidence="9" id="KW-0670">Pyruvate</keyword>
<dbReference type="STRING" id="1142394.PSMK_12640"/>
<keyword evidence="3 5" id="KW-0450">Lipoyl</keyword>
<dbReference type="PROSITE" id="PS51826">
    <property type="entry name" value="PSBD"/>
    <property type="match status" value="1"/>
</dbReference>
<dbReference type="GO" id="GO:0016746">
    <property type="term" value="F:acyltransferase activity"/>
    <property type="evidence" value="ECO:0007669"/>
    <property type="project" value="UniProtKB-KW"/>
</dbReference>
<dbReference type="FunFam" id="2.40.50.100:FF:000010">
    <property type="entry name" value="Acetyltransferase component of pyruvate dehydrogenase complex"/>
    <property type="match status" value="1"/>
</dbReference>
<feature type="compositionally biased region" description="Basic and acidic residues" evidence="6">
    <location>
        <begin position="92"/>
        <end position="111"/>
    </location>
</feature>
<evidence type="ECO:0000256" key="1">
    <source>
        <dbReference type="ARBA" id="ARBA00001938"/>
    </source>
</evidence>
<comment type="function">
    <text evidence="4">The pyruvate dehydrogenase complex catalyzes the overall conversion of pyruvate to acetyl-CoA and CO(2). It contains multiple copies of three enzymatic components: pyruvate dehydrogenase (E1), dihydrolipoamide acetyltransferase (E2) and lipoamide dehydrogenase (E3).</text>
</comment>
<dbReference type="EC" id="2.3.1.-" evidence="5"/>
<dbReference type="Pfam" id="PF00198">
    <property type="entry name" value="2-oxoacid_dh"/>
    <property type="match status" value="1"/>
</dbReference>
<dbReference type="OrthoDB" id="9805770at2"/>
<dbReference type="SUPFAM" id="SSF47005">
    <property type="entry name" value="Peripheral subunit-binding domain of 2-oxo acid dehydrogenase complex"/>
    <property type="match status" value="1"/>
</dbReference>
<keyword evidence="10" id="KW-1185">Reference proteome</keyword>
<dbReference type="PANTHER" id="PTHR23151:SF90">
    <property type="entry name" value="DIHYDROLIPOYLLYSINE-RESIDUE ACETYLTRANSFERASE COMPONENT OF PYRUVATE DEHYDROGENASE COMPLEX, MITOCHONDRIAL-RELATED"/>
    <property type="match status" value="1"/>
</dbReference>
<feature type="compositionally biased region" description="Low complexity" evidence="6">
    <location>
        <begin position="114"/>
        <end position="135"/>
    </location>
</feature>
<evidence type="ECO:0000256" key="2">
    <source>
        <dbReference type="ARBA" id="ARBA00007317"/>
    </source>
</evidence>
<dbReference type="KEGG" id="phm:PSMK_12640"/>
<evidence type="ECO:0000256" key="4">
    <source>
        <dbReference type="ARBA" id="ARBA00025211"/>
    </source>
</evidence>
<dbReference type="SUPFAM" id="SSF51230">
    <property type="entry name" value="Single hybrid motif"/>
    <property type="match status" value="1"/>
</dbReference>
<dbReference type="eggNOG" id="COG0508">
    <property type="taxonomic scope" value="Bacteria"/>
</dbReference>